<feature type="transmembrane region" description="Helical" evidence="1">
    <location>
        <begin position="321"/>
        <end position="340"/>
    </location>
</feature>
<accession>U3BDJ9</accession>
<keyword evidence="1" id="KW-0472">Membrane</keyword>
<comment type="caution">
    <text evidence="2">The sequence shown here is derived from an EMBL/GenBank/DDBJ whole genome shotgun (WGS) entry which is preliminary data.</text>
</comment>
<sequence>MNSRTRNISTLALAGKQLHESPLSGQERACLLVAADGAERLGMFQLVSTRQHGNLHKGAEFFRVSFKLVGGEGEPGTEYSLAQDTVWAIVDHREAAIVFGPEDGMDIRHRDQGIGSYLLGQLVRQLQSVELRGNYAIQSVTLPVAAQLNGTDNDRRIERMVTRAGFYYSSASGTPTIGARKISDLKSWWNQERVQFLAFPRFVEMASEWHRGKLAAEKTAGAAQSAAEAAGREVQQLRTELREQAAQYAGELQASVDREEVLCREASEREARIQELNQLNVVLSEKTEFLHQQLEDAGSKVPRASGAASDQILTISLSRPVLCLLWAALAVATAGVIAHLPGIL</sequence>
<organism evidence="2 3">
    <name type="scientific">Aquipseudomonas alcaligenes (strain ATCC 14909 / DSM 50342 / CCUG 1425 / JCM 20561 / NBRC 14159 / NCIMB 9945 / NCTC 10367 / 1577)</name>
    <name type="common">Pseudomonas alcaligenes</name>
    <dbReference type="NCBI Taxonomy" id="1215092"/>
    <lineage>
        <taxon>Bacteria</taxon>
        <taxon>Pseudomonadati</taxon>
        <taxon>Pseudomonadota</taxon>
        <taxon>Gammaproteobacteria</taxon>
        <taxon>Pseudomonadales</taxon>
        <taxon>Pseudomonadaceae</taxon>
        <taxon>Aquipseudomonas</taxon>
    </lineage>
</organism>
<proteinExistence type="predicted"/>
<evidence type="ECO:0000313" key="2">
    <source>
        <dbReference type="EMBL" id="GAD64823.1"/>
    </source>
</evidence>
<dbReference type="EMBL" id="BATI01000049">
    <property type="protein sequence ID" value="GAD64823.1"/>
    <property type="molecule type" value="Genomic_DNA"/>
</dbReference>
<keyword evidence="1" id="KW-0812">Transmembrane</keyword>
<dbReference type="OrthoDB" id="7000551at2"/>
<dbReference type="RefSeq" id="WP_021702892.1">
    <property type="nucleotide sequence ID" value="NZ_BATI01000049.1"/>
</dbReference>
<evidence type="ECO:0000256" key="1">
    <source>
        <dbReference type="SAM" id="Phobius"/>
    </source>
</evidence>
<reference evidence="2" key="1">
    <citation type="submission" date="2024-09" db="EMBL/GenBank/DDBJ databases">
        <title>Whole genome shotgun sequence of Pseudomonas alcaligenes NBRC 14159.</title>
        <authorList>
            <person name="Yoshida I."/>
            <person name="Hosoyama A."/>
            <person name="Tsuchikane K."/>
            <person name="Noguchi M."/>
            <person name="Hirakata S."/>
            <person name="Ando Y."/>
            <person name="Ohji S."/>
            <person name="Yamazoe A."/>
            <person name="Yamazaki S."/>
            <person name="Fujita N."/>
        </authorList>
    </citation>
    <scope>NUCLEOTIDE SEQUENCE</scope>
    <source>
        <strain evidence="2">NBRC 14159</strain>
    </source>
</reference>
<dbReference type="AlphaFoldDB" id="U3BDJ9"/>
<gene>
    <name evidence="2" type="ORF">PA6_049_00120</name>
</gene>
<dbReference type="Proteomes" id="UP000016560">
    <property type="component" value="Unassembled WGS sequence"/>
</dbReference>
<name>U3BDJ9_AQUA1</name>
<protein>
    <submittedName>
        <fullName evidence="2">Uncharacterized protein</fullName>
    </submittedName>
</protein>
<keyword evidence="1" id="KW-1133">Transmembrane helix</keyword>
<evidence type="ECO:0000313" key="3">
    <source>
        <dbReference type="Proteomes" id="UP000016560"/>
    </source>
</evidence>
<keyword evidence="3" id="KW-1185">Reference proteome</keyword>